<keyword evidence="2" id="KW-1185">Reference proteome</keyword>
<dbReference type="Proteomes" id="UP001062846">
    <property type="component" value="Chromosome 5"/>
</dbReference>
<organism evidence="1 2">
    <name type="scientific">Rhododendron molle</name>
    <name type="common">Chinese azalea</name>
    <name type="synonym">Azalea mollis</name>
    <dbReference type="NCBI Taxonomy" id="49168"/>
    <lineage>
        <taxon>Eukaryota</taxon>
        <taxon>Viridiplantae</taxon>
        <taxon>Streptophyta</taxon>
        <taxon>Embryophyta</taxon>
        <taxon>Tracheophyta</taxon>
        <taxon>Spermatophyta</taxon>
        <taxon>Magnoliopsida</taxon>
        <taxon>eudicotyledons</taxon>
        <taxon>Gunneridae</taxon>
        <taxon>Pentapetalae</taxon>
        <taxon>asterids</taxon>
        <taxon>Ericales</taxon>
        <taxon>Ericaceae</taxon>
        <taxon>Ericoideae</taxon>
        <taxon>Rhodoreae</taxon>
        <taxon>Rhododendron</taxon>
    </lineage>
</organism>
<sequence length="201" mass="22287">MIPTRFLPKLGCDTVQIQGFTIHVRLVDRAAVVGAVVGTGLSELKPPIGKTTPVGLMVYRFDKPAILQLCVATLCLLVHLAHMDSIPDCLERFLSDPEICFVGVNMIHWHFQLCYDYSIECKSCIEVIELVARYFQKPKSIHIGRGLAAVAAEVGLSLEESPKKVDVDWQAIVFSDEQIKLGIQYVYACQLIGSKILAMLL</sequence>
<protein>
    <submittedName>
        <fullName evidence="1">Uncharacterized protein</fullName>
    </submittedName>
</protein>
<gene>
    <name evidence="1" type="ORF">RHMOL_Rhmol05G0174000</name>
</gene>
<accession>A0ACC0NRJ2</accession>
<comment type="caution">
    <text evidence="1">The sequence shown here is derived from an EMBL/GenBank/DDBJ whole genome shotgun (WGS) entry which is preliminary data.</text>
</comment>
<evidence type="ECO:0000313" key="1">
    <source>
        <dbReference type="EMBL" id="KAI8555429.1"/>
    </source>
</evidence>
<proteinExistence type="predicted"/>
<dbReference type="EMBL" id="CM046392">
    <property type="protein sequence ID" value="KAI8555429.1"/>
    <property type="molecule type" value="Genomic_DNA"/>
</dbReference>
<reference evidence="1" key="1">
    <citation type="submission" date="2022-02" db="EMBL/GenBank/DDBJ databases">
        <title>Plant Genome Project.</title>
        <authorList>
            <person name="Zhang R.-G."/>
        </authorList>
    </citation>
    <scope>NUCLEOTIDE SEQUENCE</scope>
    <source>
        <strain evidence="1">AT1</strain>
    </source>
</reference>
<evidence type="ECO:0000313" key="2">
    <source>
        <dbReference type="Proteomes" id="UP001062846"/>
    </source>
</evidence>
<name>A0ACC0NRJ2_RHOML</name>